<evidence type="ECO:0000313" key="1">
    <source>
        <dbReference type="EMBL" id="ONF96337.1"/>
    </source>
</evidence>
<dbReference type="RefSeq" id="WP_076744315.1">
    <property type="nucleotide sequence ID" value="NZ_MPSB01000005.1"/>
</dbReference>
<keyword evidence="2" id="KW-1185">Reference proteome</keyword>
<dbReference type="AlphaFoldDB" id="A0A1V2EV29"/>
<reference evidence="1 2" key="1">
    <citation type="submission" date="2016-11" db="EMBL/GenBank/DDBJ databases">
        <title>Genome sequence of Sphingomonas jeddahensis G39.</title>
        <authorList>
            <person name="Poehlein A."/>
            <person name="Wuebbeler J.H."/>
            <person name="Steinbuechel A."/>
            <person name="Daniel R."/>
        </authorList>
    </citation>
    <scope>NUCLEOTIDE SEQUENCE [LARGE SCALE GENOMIC DNA]</scope>
    <source>
        <strain evidence="1 2">G39</strain>
    </source>
</reference>
<organism evidence="1 2">
    <name type="scientific">Sphingomonas jeddahensis</name>
    <dbReference type="NCBI Taxonomy" id="1915074"/>
    <lineage>
        <taxon>Bacteria</taxon>
        <taxon>Pseudomonadati</taxon>
        <taxon>Pseudomonadota</taxon>
        <taxon>Alphaproteobacteria</taxon>
        <taxon>Sphingomonadales</taxon>
        <taxon>Sphingomonadaceae</taxon>
        <taxon>Sphingomonas</taxon>
    </lineage>
</organism>
<gene>
    <name evidence="1" type="ORF">SPHI_15660</name>
</gene>
<evidence type="ECO:0000313" key="2">
    <source>
        <dbReference type="Proteomes" id="UP000188729"/>
    </source>
</evidence>
<dbReference type="EMBL" id="MPSB01000005">
    <property type="protein sequence ID" value="ONF96337.1"/>
    <property type="molecule type" value="Genomic_DNA"/>
</dbReference>
<sequence>MLRSIIGALVGKEIDQRDGRGGLKGAAIGMLAARAVTRTGPLGLLLGGGYVAKKMYDRRRASKGMAGRGVR</sequence>
<comment type="caution">
    <text evidence="1">The sequence shown here is derived from an EMBL/GenBank/DDBJ whole genome shotgun (WGS) entry which is preliminary data.</text>
</comment>
<dbReference type="OrthoDB" id="7597028at2"/>
<accession>A0A1V2EV29</accession>
<proteinExistence type="predicted"/>
<dbReference type="Proteomes" id="UP000188729">
    <property type="component" value="Unassembled WGS sequence"/>
</dbReference>
<protein>
    <submittedName>
        <fullName evidence="1">Uncharacterized protein</fullName>
    </submittedName>
</protein>
<dbReference type="STRING" id="1915074.SPHI_15660"/>
<name>A0A1V2EV29_9SPHN</name>